<reference evidence="1 2" key="1">
    <citation type="submission" date="2013-11" db="EMBL/GenBank/DDBJ databases">
        <title>Metagenomic analysis of a methanogenic consortium involved in long chain n-alkane degradation.</title>
        <authorList>
            <person name="Davidova I.A."/>
            <person name="Callaghan A.V."/>
            <person name="Wawrik B."/>
            <person name="Pruitt S."/>
            <person name="Marks C."/>
            <person name="Duncan K.E."/>
            <person name="Suflita J.M."/>
        </authorList>
    </citation>
    <scope>NUCLEOTIDE SEQUENCE [LARGE SCALE GENOMIC DNA]</scope>
    <source>
        <strain evidence="1 2">SPR</strain>
    </source>
</reference>
<comment type="caution">
    <text evidence="1">The sequence shown here is derived from an EMBL/GenBank/DDBJ whole genome shotgun (WGS) entry which is preliminary data.</text>
</comment>
<accession>A0A0D2HKZ2</accession>
<dbReference type="InterPro" id="IPR036866">
    <property type="entry name" value="RibonucZ/Hydroxyglut_hydro"/>
</dbReference>
<dbReference type="PATRIC" id="fig|1429043.3.peg.4998"/>
<dbReference type="Proteomes" id="UP000032233">
    <property type="component" value="Unassembled WGS sequence"/>
</dbReference>
<dbReference type="InterPro" id="IPR050114">
    <property type="entry name" value="UPF0173_UPF0282_UlaG_hydrolase"/>
</dbReference>
<dbReference type="Gene3D" id="3.60.15.10">
    <property type="entry name" value="Ribonuclease Z/Hydroxyacylglutathione hydrolase-like"/>
    <property type="match status" value="1"/>
</dbReference>
<sequence length="208" mass="22414">MEDLLESLHWLGHDCFRLDTNQGAIYFDPFELGEGPQACLVLASHDHFDHCVAEDVAKIKGPDTVIVTEKDCAAKLEGDVRVVSPGDKLEVNGIGVKAVPAYNTDKDFHPKGNKWLGFVVTVNGVSIYHAGDTDHIPEMTDLKPDIALLPVSGTYVMTADQAAEAARAIKPGLAIPMHYGAIVGDASDAERFAQLLEGDVPVRILQKG</sequence>
<dbReference type="GO" id="GO:0016787">
    <property type="term" value="F:hydrolase activity"/>
    <property type="evidence" value="ECO:0007669"/>
    <property type="project" value="UniProtKB-KW"/>
</dbReference>
<dbReference type="SUPFAM" id="SSF56281">
    <property type="entry name" value="Metallo-hydrolase/oxidoreductase"/>
    <property type="match status" value="1"/>
</dbReference>
<keyword evidence="2" id="KW-1185">Reference proteome</keyword>
<dbReference type="Pfam" id="PF13483">
    <property type="entry name" value="Lactamase_B_3"/>
    <property type="match status" value="1"/>
</dbReference>
<dbReference type="PANTHER" id="PTHR43546:SF8">
    <property type="entry name" value="METALLO-BETA-LACTAMASE DOMAIN-CONTAINING PROTEIN"/>
    <property type="match status" value="1"/>
</dbReference>
<dbReference type="AlphaFoldDB" id="A0A0D2HKZ2"/>
<proteinExistence type="predicted"/>
<gene>
    <name evidence="1" type="ORF">X474_23630</name>
</gene>
<evidence type="ECO:0000313" key="2">
    <source>
        <dbReference type="Proteomes" id="UP000032233"/>
    </source>
</evidence>
<dbReference type="STRING" id="1429043.X474_23630"/>
<keyword evidence="1" id="KW-0378">Hydrolase</keyword>
<evidence type="ECO:0000313" key="1">
    <source>
        <dbReference type="EMBL" id="KIX11313.1"/>
    </source>
</evidence>
<dbReference type="PANTHER" id="PTHR43546">
    <property type="entry name" value="UPF0173 METAL-DEPENDENT HYDROLASE MJ1163-RELATED"/>
    <property type="match status" value="1"/>
</dbReference>
<protein>
    <submittedName>
        <fullName evidence="1">Metal dependent hydrolase</fullName>
    </submittedName>
</protein>
<organism evidence="1 2">
    <name type="scientific">Dethiosulfatarculus sandiegensis</name>
    <dbReference type="NCBI Taxonomy" id="1429043"/>
    <lineage>
        <taxon>Bacteria</taxon>
        <taxon>Pseudomonadati</taxon>
        <taxon>Thermodesulfobacteriota</taxon>
        <taxon>Desulfarculia</taxon>
        <taxon>Desulfarculales</taxon>
        <taxon>Desulfarculaceae</taxon>
        <taxon>Dethiosulfatarculus</taxon>
    </lineage>
</organism>
<dbReference type="EMBL" id="AZAC01000056">
    <property type="protein sequence ID" value="KIX11313.1"/>
    <property type="molecule type" value="Genomic_DNA"/>
</dbReference>
<name>A0A0D2HKZ2_9BACT</name>
<dbReference type="InParanoid" id="A0A0D2HKZ2"/>